<evidence type="ECO:0000313" key="1">
    <source>
        <dbReference type="EMBL" id="KAK0371002.1"/>
    </source>
</evidence>
<reference evidence="1" key="1">
    <citation type="submission" date="2023-04" db="EMBL/GenBank/DDBJ databases">
        <title>Colletotrichum limetticola genome sequence.</title>
        <authorList>
            <person name="Baroncelli R."/>
        </authorList>
    </citation>
    <scope>NUCLEOTIDE SEQUENCE</scope>
    <source>
        <strain evidence="1">KLA-Anderson</strain>
    </source>
</reference>
<dbReference type="Proteomes" id="UP001169217">
    <property type="component" value="Unassembled WGS sequence"/>
</dbReference>
<comment type="caution">
    <text evidence="1">The sequence shown here is derived from an EMBL/GenBank/DDBJ whole genome shotgun (WGS) entry which is preliminary data.</text>
</comment>
<sequence length="161" mass="17623">MPAAGNRAPTNLRCEKAGCESRTYSTPSNLARHIQAKHGEPVQMPCGIIRQDHQSNSRRHQLGCSDCRTILGLPSLDALGSIILNEMLNEVGNTIDTIDTSNAVGAPVFDDNLGEYDITFDSIGIPVLDDTIDEFDDALAVNLRDYNNSCYPNNEHYPGFL</sequence>
<dbReference type="EMBL" id="JARUPT010000480">
    <property type="protein sequence ID" value="KAK0371002.1"/>
    <property type="molecule type" value="Genomic_DNA"/>
</dbReference>
<keyword evidence="2" id="KW-1185">Reference proteome</keyword>
<organism evidence="1 2">
    <name type="scientific">Colletotrichum limetticola</name>
    <dbReference type="NCBI Taxonomy" id="1209924"/>
    <lineage>
        <taxon>Eukaryota</taxon>
        <taxon>Fungi</taxon>
        <taxon>Dikarya</taxon>
        <taxon>Ascomycota</taxon>
        <taxon>Pezizomycotina</taxon>
        <taxon>Sordariomycetes</taxon>
        <taxon>Hypocreomycetidae</taxon>
        <taxon>Glomerellales</taxon>
        <taxon>Glomerellaceae</taxon>
        <taxon>Colletotrichum</taxon>
        <taxon>Colletotrichum acutatum species complex</taxon>
    </lineage>
</organism>
<name>A0ABQ9PG08_9PEZI</name>
<protein>
    <recommendedName>
        <fullName evidence="3">C2H2-type domain-containing protein</fullName>
    </recommendedName>
</protein>
<proteinExistence type="predicted"/>
<gene>
    <name evidence="1" type="ORF">CLIM01_11652</name>
</gene>
<evidence type="ECO:0000313" key="2">
    <source>
        <dbReference type="Proteomes" id="UP001169217"/>
    </source>
</evidence>
<evidence type="ECO:0008006" key="3">
    <source>
        <dbReference type="Google" id="ProtNLM"/>
    </source>
</evidence>
<accession>A0ABQ9PG08</accession>